<evidence type="ECO:0000259" key="3">
    <source>
        <dbReference type="PROSITE" id="PS50240"/>
    </source>
</evidence>
<feature type="domain" description="Peptidase S1" evidence="3">
    <location>
        <begin position="109"/>
        <end position="350"/>
    </location>
</feature>
<evidence type="ECO:0000313" key="5">
    <source>
        <dbReference type="Proteomes" id="UP000322000"/>
    </source>
</evidence>
<dbReference type="InterPro" id="IPR022700">
    <property type="entry name" value="CLIP"/>
</dbReference>
<dbReference type="InterPro" id="IPR009003">
    <property type="entry name" value="Peptidase_S1_PA"/>
</dbReference>
<evidence type="ECO:0000259" key="4">
    <source>
        <dbReference type="PROSITE" id="PS51888"/>
    </source>
</evidence>
<dbReference type="Proteomes" id="UP000322000">
    <property type="component" value="Chromosome 26"/>
</dbReference>
<dbReference type="InterPro" id="IPR043504">
    <property type="entry name" value="Peptidase_S1_PA_chymotrypsin"/>
</dbReference>
<dbReference type="InterPro" id="IPR001314">
    <property type="entry name" value="Peptidase_S1A"/>
</dbReference>
<dbReference type="PROSITE" id="PS00134">
    <property type="entry name" value="TRYPSIN_HIS"/>
    <property type="match status" value="1"/>
</dbReference>
<dbReference type="InParanoid" id="A0A7E5WTQ3"/>
<dbReference type="PROSITE" id="PS50240">
    <property type="entry name" value="TRYPSIN_DOM"/>
    <property type="match status" value="1"/>
</dbReference>
<sequence length="351" mass="39384">MWNDMEGVCVNFYRCFSAPEYVKNRTHPPICSFDGNVPIICCTDCLFFQDLRKIRWNNNIGFLRFNGPKSKDKCLNYVDALPYPDKTKYTAKLLKHLDPNTKCYVITQSIGRINTPLPPRKAAYMAHLANLDDIGDVKFLCAGAIISERFVLTAGHCVSGSVLGPVKYIAVDFMKTDTYAPLWQLYTVKRTVPHPDYQLPSKYHDIALVETKKMITLSDLVLPACLYMETFDRKRVREIIKASTVDNQNNLEPATLEELDDFACSFLYPTRETLPKGFNTTIQTCFGSTGEADSCQSATGGPLMSEHLAVSCAPLVYGVTASDRICGPAGSSGLYTRVSYYVPWIESIVWH</sequence>
<dbReference type="GeneID" id="113505625"/>
<dbReference type="PROSITE" id="PS51888">
    <property type="entry name" value="CLIP"/>
    <property type="match status" value="1"/>
</dbReference>
<protein>
    <submittedName>
        <fullName evidence="6">Serine protease snake-like isoform X1</fullName>
    </submittedName>
</protein>
<evidence type="ECO:0000256" key="1">
    <source>
        <dbReference type="ARBA" id="ARBA00022729"/>
    </source>
</evidence>
<evidence type="ECO:0000256" key="2">
    <source>
        <dbReference type="ARBA" id="ARBA00023157"/>
    </source>
</evidence>
<proteinExistence type="predicted"/>
<dbReference type="PRINTS" id="PR00722">
    <property type="entry name" value="CHYMOTRYPSIN"/>
</dbReference>
<reference evidence="6" key="1">
    <citation type="submission" date="2025-08" db="UniProtKB">
        <authorList>
            <consortium name="RefSeq"/>
        </authorList>
    </citation>
    <scope>IDENTIFICATION</scope>
</reference>
<accession>A0A7E5WTQ3</accession>
<dbReference type="RefSeq" id="XP_026744218.1">
    <property type="nucleotide sequence ID" value="XM_026888417.1"/>
</dbReference>
<feature type="domain" description="Clip" evidence="4">
    <location>
        <begin position="1"/>
        <end position="42"/>
    </location>
</feature>
<dbReference type="SUPFAM" id="SSF50494">
    <property type="entry name" value="Trypsin-like serine proteases"/>
    <property type="match status" value="1"/>
</dbReference>
<dbReference type="Gene3D" id="2.40.10.10">
    <property type="entry name" value="Trypsin-like serine proteases"/>
    <property type="match status" value="2"/>
</dbReference>
<dbReference type="InterPro" id="IPR018114">
    <property type="entry name" value="TRYPSIN_HIS"/>
</dbReference>
<dbReference type="GO" id="GO:0004252">
    <property type="term" value="F:serine-type endopeptidase activity"/>
    <property type="evidence" value="ECO:0007669"/>
    <property type="project" value="InterPro"/>
</dbReference>
<dbReference type="KEGG" id="tnl:113505625"/>
<dbReference type="PANTHER" id="PTHR24260:SF147">
    <property type="entry name" value="EG:BACR7A4.3 PROTEIN-RELATED"/>
    <property type="match status" value="1"/>
</dbReference>
<dbReference type="AlphaFoldDB" id="A0A7E5WTQ3"/>
<gene>
    <name evidence="6" type="primary">LOC113505625</name>
</gene>
<dbReference type="Pfam" id="PF00089">
    <property type="entry name" value="Trypsin"/>
    <property type="match status" value="1"/>
</dbReference>
<dbReference type="GO" id="GO:0006508">
    <property type="term" value="P:proteolysis"/>
    <property type="evidence" value="ECO:0007669"/>
    <property type="project" value="InterPro"/>
</dbReference>
<keyword evidence="2" id="KW-1015">Disulfide bond</keyword>
<dbReference type="SMART" id="SM00020">
    <property type="entry name" value="Tryp_SPc"/>
    <property type="match status" value="1"/>
</dbReference>
<dbReference type="InterPro" id="IPR001254">
    <property type="entry name" value="Trypsin_dom"/>
</dbReference>
<keyword evidence="5" id="KW-1185">Reference proteome</keyword>
<dbReference type="InterPro" id="IPR051333">
    <property type="entry name" value="CLIP_Serine_Protease"/>
</dbReference>
<dbReference type="PANTHER" id="PTHR24260">
    <property type="match status" value="1"/>
</dbReference>
<dbReference type="OrthoDB" id="6755574at2759"/>
<name>A0A7E5WTQ3_TRINI</name>
<organism evidence="5 6">
    <name type="scientific">Trichoplusia ni</name>
    <name type="common">Cabbage looper</name>
    <dbReference type="NCBI Taxonomy" id="7111"/>
    <lineage>
        <taxon>Eukaryota</taxon>
        <taxon>Metazoa</taxon>
        <taxon>Ecdysozoa</taxon>
        <taxon>Arthropoda</taxon>
        <taxon>Hexapoda</taxon>
        <taxon>Insecta</taxon>
        <taxon>Pterygota</taxon>
        <taxon>Neoptera</taxon>
        <taxon>Endopterygota</taxon>
        <taxon>Lepidoptera</taxon>
        <taxon>Glossata</taxon>
        <taxon>Ditrysia</taxon>
        <taxon>Noctuoidea</taxon>
        <taxon>Noctuidae</taxon>
        <taxon>Plusiinae</taxon>
        <taxon>Trichoplusia</taxon>
    </lineage>
</organism>
<evidence type="ECO:0000313" key="6">
    <source>
        <dbReference type="RefSeq" id="XP_026744218.1"/>
    </source>
</evidence>
<keyword evidence="1" id="KW-0732">Signal</keyword>